<dbReference type="GO" id="GO:0005886">
    <property type="term" value="C:plasma membrane"/>
    <property type="evidence" value="ECO:0007669"/>
    <property type="project" value="UniProtKB-SubCell"/>
</dbReference>
<dbReference type="AlphaFoldDB" id="A0A7G5FCC9"/>
<keyword evidence="5" id="KW-0573">Peptidoglycan synthesis</keyword>
<dbReference type="GO" id="GO:0015648">
    <property type="term" value="F:lipid-linked peptidoglycan transporter activity"/>
    <property type="evidence" value="ECO:0007669"/>
    <property type="project" value="TreeGrafter"/>
</dbReference>
<feature type="transmembrane region" description="Helical" evidence="9">
    <location>
        <begin position="187"/>
        <end position="207"/>
    </location>
</feature>
<dbReference type="Gene3D" id="3.30.200.20">
    <property type="entry name" value="Phosphorylase Kinase, domain 1"/>
    <property type="match status" value="1"/>
</dbReference>
<dbReference type="GO" id="GO:0009252">
    <property type="term" value="P:peptidoglycan biosynthetic process"/>
    <property type="evidence" value="ECO:0007669"/>
    <property type="project" value="UniProtKB-KW"/>
</dbReference>
<evidence type="ECO:0000313" key="10">
    <source>
        <dbReference type="EMBL" id="QMV84270.1"/>
    </source>
</evidence>
<protein>
    <submittedName>
        <fullName evidence="10">Murein biosynthesis protein MurJ</fullName>
    </submittedName>
</protein>
<feature type="transmembrane region" description="Helical" evidence="9">
    <location>
        <begin position="227"/>
        <end position="246"/>
    </location>
</feature>
<accession>A0A7G5FCC9</accession>
<feature type="transmembrane region" description="Helical" evidence="9">
    <location>
        <begin position="115"/>
        <end position="136"/>
    </location>
</feature>
<feature type="transmembrane region" description="Helical" evidence="9">
    <location>
        <begin position="313"/>
        <end position="338"/>
    </location>
</feature>
<feature type="transmembrane region" description="Helical" evidence="9">
    <location>
        <begin position="444"/>
        <end position="465"/>
    </location>
</feature>
<feature type="transmembrane region" description="Helical" evidence="9">
    <location>
        <begin position="794"/>
        <end position="815"/>
    </location>
</feature>
<evidence type="ECO:0000256" key="5">
    <source>
        <dbReference type="ARBA" id="ARBA00022984"/>
    </source>
</evidence>
<feature type="transmembrane region" description="Helical" evidence="9">
    <location>
        <begin position="79"/>
        <end position="103"/>
    </location>
</feature>
<feature type="transmembrane region" description="Helical" evidence="9">
    <location>
        <begin position="485"/>
        <end position="505"/>
    </location>
</feature>
<feature type="transmembrane region" description="Helical" evidence="9">
    <location>
        <begin position="12"/>
        <end position="31"/>
    </location>
</feature>
<evidence type="ECO:0000256" key="9">
    <source>
        <dbReference type="SAM" id="Phobius"/>
    </source>
</evidence>
<dbReference type="PANTHER" id="PTHR47019">
    <property type="entry name" value="LIPID II FLIPPASE MURJ"/>
    <property type="match status" value="1"/>
</dbReference>
<feature type="transmembrane region" description="Helical" evidence="9">
    <location>
        <begin position="350"/>
        <end position="371"/>
    </location>
</feature>
<sequence length="843" mass="88237">MAVATLVSRITGFLRNAMIVWTLGAAISSAFNTANTLPNLITEIVLGAVLTSLVVPVLVRAEKEDPDRGEAFVRRLFTLAASLLIVVTILSVLGAPLLTALQLRSDGQVNLSQATAFAVLLLPQIFFYGIFSLFMAVLNTKGIFKPGAWAPVVNNLIALATLGAYWLVPGKLHARQTVSIADPHVLLLGVGTTLGVVVQALILLPYLAKAGVSLKPLWGIDDRLKQFGGMALAIIVYVAISQAGYVVTTRIASGADEAAPNIYQQAWLLLQMPYGIIGVTLLTAIMPRLSRRAAEGDDAGVVADLILGTKLTFLALIPVVVFFTAFGTYISIGLFAYLEFSMDAATTLGWTLSFSAFTLIPYALVLLHLRVFYAREEAWTPTFIIAGITATKVILSYLAQAIATSPDRVVVLLGAANGFGFVAGAVIGATLLRRQLGSLGARDILRSSLWVGGAAVIGAAGAWTLDIALWSLLDGLWSFLGSAGFLIRTALIGFFFLAITAGVLAKSPLEEVQRFTDVVKRRLGRATPSQTAAVSAAVTPTEAMPIPAPMSAGMVQPPRLLPGAPVLDGRFRLLASFGESGDDQVTAKFWQAKEVSTGRDAALVFVEAHGTSLAAQAGAAAEVTRRTRKLVELGCPAVAPDVTVMAYRSGCLVIADWVEGSALRAVAELGAANRDAAAAALAPLADAAATAHGAGVPLGMDSIDRIRISKSGTAVLAFPAVLSSNNPANDCTTLVSAFKILTGEQLSGDAAQVAASLRGVSPEEPLPVAPEEHPEPTSRAGFGAKGYSRTMTGVLIAMSITLVAIIALLTAYLLGVMGGFREDSPVRVEPDVVHVTIEPVPTS</sequence>
<feature type="transmembrane region" description="Helical" evidence="9">
    <location>
        <begin position="266"/>
        <end position="285"/>
    </location>
</feature>
<feature type="transmembrane region" description="Helical" evidence="9">
    <location>
        <begin position="409"/>
        <end position="432"/>
    </location>
</feature>
<dbReference type="GO" id="GO:0034204">
    <property type="term" value="P:lipid translocation"/>
    <property type="evidence" value="ECO:0007669"/>
    <property type="project" value="TreeGrafter"/>
</dbReference>
<gene>
    <name evidence="10" type="ORF">HW450_07735</name>
</gene>
<dbReference type="RefSeq" id="WP_182385079.1">
    <property type="nucleotide sequence ID" value="NZ_CP059833.1"/>
</dbReference>
<keyword evidence="11" id="KW-1185">Reference proteome</keyword>
<evidence type="ECO:0000256" key="1">
    <source>
        <dbReference type="ARBA" id="ARBA00004651"/>
    </source>
</evidence>
<dbReference type="CDD" id="cd13123">
    <property type="entry name" value="MATE_MurJ_like"/>
    <property type="match status" value="1"/>
</dbReference>
<evidence type="ECO:0000256" key="7">
    <source>
        <dbReference type="ARBA" id="ARBA00023136"/>
    </source>
</evidence>
<keyword evidence="7 9" id="KW-0472">Membrane</keyword>
<dbReference type="Gene3D" id="1.10.510.10">
    <property type="entry name" value="Transferase(Phosphotransferase) domain 1"/>
    <property type="match status" value="1"/>
</dbReference>
<keyword evidence="6 9" id="KW-1133">Transmembrane helix</keyword>
<dbReference type="Pfam" id="PF03023">
    <property type="entry name" value="MurJ"/>
    <property type="match status" value="1"/>
</dbReference>
<keyword evidence="4" id="KW-0133">Cell shape</keyword>
<organism evidence="10 11">
    <name type="scientific">Corynebacterium hindlerae</name>
    <dbReference type="NCBI Taxonomy" id="699041"/>
    <lineage>
        <taxon>Bacteria</taxon>
        <taxon>Bacillati</taxon>
        <taxon>Actinomycetota</taxon>
        <taxon>Actinomycetes</taxon>
        <taxon>Mycobacteriales</taxon>
        <taxon>Corynebacteriaceae</taxon>
        <taxon>Corynebacterium</taxon>
    </lineage>
</organism>
<dbReference type="PANTHER" id="PTHR47019:SF1">
    <property type="entry name" value="LIPID II FLIPPASE MURJ"/>
    <property type="match status" value="1"/>
</dbReference>
<feature type="transmembrane region" description="Helical" evidence="9">
    <location>
        <begin position="148"/>
        <end position="167"/>
    </location>
</feature>
<feature type="transmembrane region" description="Helical" evidence="9">
    <location>
        <begin position="383"/>
        <end position="403"/>
    </location>
</feature>
<dbReference type="Proteomes" id="UP000515570">
    <property type="component" value="Chromosome"/>
</dbReference>
<evidence type="ECO:0000256" key="2">
    <source>
        <dbReference type="ARBA" id="ARBA00022475"/>
    </source>
</evidence>
<evidence type="ECO:0000256" key="6">
    <source>
        <dbReference type="ARBA" id="ARBA00022989"/>
    </source>
</evidence>
<name>A0A7G5FCC9_9CORY</name>
<evidence type="ECO:0000256" key="4">
    <source>
        <dbReference type="ARBA" id="ARBA00022960"/>
    </source>
</evidence>
<dbReference type="PRINTS" id="PR01806">
    <property type="entry name" value="VIRFACTRMVIN"/>
</dbReference>
<evidence type="ECO:0000256" key="8">
    <source>
        <dbReference type="SAM" id="MobiDB-lite"/>
    </source>
</evidence>
<keyword evidence="3 9" id="KW-0812">Transmembrane</keyword>
<evidence type="ECO:0000256" key="3">
    <source>
        <dbReference type="ARBA" id="ARBA00022692"/>
    </source>
</evidence>
<dbReference type="InterPro" id="IPR051050">
    <property type="entry name" value="Lipid_II_flippase_MurJ/MviN"/>
</dbReference>
<comment type="subcellular location">
    <subcellularLocation>
        <location evidence="1">Cell membrane</location>
        <topology evidence="1">Multi-pass membrane protein</topology>
    </subcellularLocation>
</comment>
<dbReference type="GO" id="GO:0008360">
    <property type="term" value="P:regulation of cell shape"/>
    <property type="evidence" value="ECO:0007669"/>
    <property type="project" value="UniProtKB-KW"/>
</dbReference>
<feature type="region of interest" description="Disordered" evidence="8">
    <location>
        <begin position="762"/>
        <end position="784"/>
    </location>
</feature>
<feature type="transmembrane region" description="Helical" evidence="9">
    <location>
        <begin position="37"/>
        <end position="59"/>
    </location>
</feature>
<dbReference type="EMBL" id="CP059833">
    <property type="protein sequence ID" value="QMV84270.1"/>
    <property type="molecule type" value="Genomic_DNA"/>
</dbReference>
<keyword evidence="2" id="KW-1003">Cell membrane</keyword>
<reference evidence="10 11" key="1">
    <citation type="submission" date="2020-07" db="EMBL/GenBank/DDBJ databases">
        <title>non toxigenic Corynebacterium sp. nov from a clinical source.</title>
        <authorList>
            <person name="Bernier A.-M."/>
            <person name="Bernard K."/>
        </authorList>
    </citation>
    <scope>NUCLEOTIDE SEQUENCE [LARGE SCALE GENOMIC DNA]</scope>
    <source>
        <strain evidence="11">NML 93-0612</strain>
    </source>
</reference>
<proteinExistence type="predicted"/>
<evidence type="ECO:0000313" key="11">
    <source>
        <dbReference type="Proteomes" id="UP000515570"/>
    </source>
</evidence>
<dbReference type="InterPro" id="IPR004268">
    <property type="entry name" value="MurJ"/>
</dbReference>